<keyword evidence="2" id="KW-1185">Reference proteome</keyword>
<proteinExistence type="predicted"/>
<evidence type="ECO:0000313" key="2">
    <source>
        <dbReference type="Proteomes" id="UP000507470"/>
    </source>
</evidence>
<dbReference type="OrthoDB" id="6154864at2759"/>
<protein>
    <submittedName>
        <fullName evidence="1">Uncharacterized protein</fullName>
    </submittedName>
</protein>
<organism evidence="1 2">
    <name type="scientific">Mytilus coruscus</name>
    <name type="common">Sea mussel</name>
    <dbReference type="NCBI Taxonomy" id="42192"/>
    <lineage>
        <taxon>Eukaryota</taxon>
        <taxon>Metazoa</taxon>
        <taxon>Spiralia</taxon>
        <taxon>Lophotrochozoa</taxon>
        <taxon>Mollusca</taxon>
        <taxon>Bivalvia</taxon>
        <taxon>Autobranchia</taxon>
        <taxon>Pteriomorphia</taxon>
        <taxon>Mytilida</taxon>
        <taxon>Mytiloidea</taxon>
        <taxon>Mytilidae</taxon>
        <taxon>Mytilinae</taxon>
        <taxon>Mytilus</taxon>
    </lineage>
</organism>
<evidence type="ECO:0000313" key="1">
    <source>
        <dbReference type="EMBL" id="CAC5423888.1"/>
    </source>
</evidence>
<name>A0A6J8ETK7_MYTCO</name>
<gene>
    <name evidence="1" type="ORF">MCOR_55849</name>
</gene>
<accession>A0A6J8ETK7</accession>
<dbReference type="Proteomes" id="UP000507470">
    <property type="component" value="Unassembled WGS sequence"/>
</dbReference>
<dbReference type="EMBL" id="CACVKT020009908">
    <property type="protein sequence ID" value="CAC5423888.1"/>
    <property type="molecule type" value="Genomic_DNA"/>
</dbReference>
<dbReference type="AlphaFoldDB" id="A0A6J8ETK7"/>
<reference evidence="1 2" key="1">
    <citation type="submission" date="2020-06" db="EMBL/GenBank/DDBJ databases">
        <authorList>
            <person name="Li R."/>
            <person name="Bekaert M."/>
        </authorList>
    </citation>
    <scope>NUCLEOTIDE SEQUENCE [LARGE SCALE GENOMIC DNA]</scope>
    <source>
        <strain evidence="2">wild</strain>
    </source>
</reference>
<sequence>MQRPALQRETQDLPALPTSLADTTVDDEWAETTTGQPFLLADDNTNGPMLVFSTKENLIHLAAADSSYCDGTFYVVIRKPVGRWVRRRKHRSHSKCFGIKPLASVVEKVKIEKIQQSVERDINSFSHFLDKILNTKLKNVKTGEHQYINQKSIEDIRNEINKHLDYLEEKLSQDLDTFWNQEKSTAKDFISECKGRKKILKEIKDHLQTVMSNDSKLQSCLGIQQIEQQVYQCQIYIDDLETDDRAKEFDIKLTQNSEIENI</sequence>